<dbReference type="EMBL" id="LSTQ01000001">
    <property type="protein sequence ID" value="OAH32506.1"/>
    <property type="molecule type" value="Genomic_DNA"/>
</dbReference>
<keyword evidence="5" id="KW-1185">Reference proteome</keyword>
<dbReference type="OrthoDB" id="4324715at2"/>
<dbReference type="Pfam" id="PF02826">
    <property type="entry name" value="2-Hacid_dh_C"/>
    <property type="match status" value="1"/>
</dbReference>
<protein>
    <recommendedName>
        <fullName evidence="3">D-isomer specific 2-hydroxyacid dehydrogenase NAD-binding domain-containing protein</fullName>
    </recommendedName>
</protein>
<dbReference type="PANTHER" id="PTHR43333">
    <property type="entry name" value="2-HACID_DH_C DOMAIN-CONTAINING PROTEIN"/>
    <property type="match status" value="1"/>
</dbReference>
<dbReference type="PANTHER" id="PTHR43333:SF1">
    <property type="entry name" value="D-ISOMER SPECIFIC 2-HYDROXYACID DEHYDROGENASE NAD-BINDING DOMAIN-CONTAINING PROTEIN"/>
    <property type="match status" value="1"/>
</dbReference>
<name>A0A177IVC1_9CORY</name>
<evidence type="ECO:0000256" key="1">
    <source>
        <dbReference type="ARBA" id="ARBA00023002"/>
    </source>
</evidence>
<dbReference type="GO" id="GO:0016491">
    <property type="term" value="F:oxidoreductase activity"/>
    <property type="evidence" value="ECO:0007669"/>
    <property type="project" value="UniProtKB-KW"/>
</dbReference>
<evidence type="ECO:0000313" key="5">
    <source>
        <dbReference type="Proteomes" id="UP000076947"/>
    </source>
</evidence>
<dbReference type="Proteomes" id="UP000076947">
    <property type="component" value="Unassembled WGS sequence"/>
</dbReference>
<dbReference type="CDD" id="cd12159">
    <property type="entry name" value="2-Hacid_dh_2"/>
    <property type="match status" value="1"/>
</dbReference>
<evidence type="ECO:0000256" key="2">
    <source>
        <dbReference type="ARBA" id="ARBA00023027"/>
    </source>
</evidence>
<gene>
    <name evidence="4" type="ORF">AYJ05_02180</name>
</gene>
<dbReference type="AlphaFoldDB" id="A0A177IVC1"/>
<reference evidence="5" key="1">
    <citation type="submission" date="2016-02" db="EMBL/GenBank/DDBJ databases">
        <authorList>
            <person name="Kaur G."/>
            <person name="Nair G.R."/>
            <person name="Mayilraj S."/>
        </authorList>
    </citation>
    <scope>NUCLEOTIDE SEQUENCE [LARGE SCALE GENOMIC DNA]</scope>
    <source>
        <strain evidence="5">GA-15</strain>
    </source>
</reference>
<feature type="domain" description="D-isomer specific 2-hydroxyacid dehydrogenase NAD-binding" evidence="3">
    <location>
        <begin position="98"/>
        <end position="271"/>
    </location>
</feature>
<dbReference type="InterPro" id="IPR006140">
    <property type="entry name" value="D-isomer_DH_NAD-bd"/>
</dbReference>
<keyword evidence="2" id="KW-0520">NAD</keyword>
<comment type="caution">
    <text evidence="4">The sequence shown here is derived from an EMBL/GenBank/DDBJ whole genome shotgun (WGS) entry which is preliminary data.</text>
</comment>
<evidence type="ECO:0000313" key="4">
    <source>
        <dbReference type="EMBL" id="OAH32506.1"/>
    </source>
</evidence>
<organism evidence="4 5">
    <name type="scientific">Corynebacterium stationis</name>
    <dbReference type="NCBI Taxonomy" id="1705"/>
    <lineage>
        <taxon>Bacteria</taxon>
        <taxon>Bacillati</taxon>
        <taxon>Actinomycetota</taxon>
        <taxon>Actinomycetes</taxon>
        <taxon>Mycobacteriales</taxon>
        <taxon>Corynebacteriaceae</taxon>
        <taxon>Corynebacterium</taxon>
    </lineage>
</organism>
<dbReference type="InterPro" id="IPR036291">
    <property type="entry name" value="NAD(P)-bd_dom_sf"/>
</dbReference>
<proteinExistence type="predicted"/>
<dbReference type="GO" id="GO:0051287">
    <property type="term" value="F:NAD binding"/>
    <property type="evidence" value="ECO:0007669"/>
    <property type="project" value="InterPro"/>
</dbReference>
<dbReference type="RefSeq" id="WP_066836928.1">
    <property type="nucleotide sequence ID" value="NZ_LSTQ01000001.1"/>
</dbReference>
<keyword evidence="1" id="KW-0560">Oxidoreductase</keyword>
<dbReference type="Gene3D" id="3.40.50.720">
    <property type="entry name" value="NAD(P)-binding Rossmann-like Domain"/>
    <property type="match status" value="2"/>
</dbReference>
<dbReference type="STRING" id="1705.CA21670_09550"/>
<evidence type="ECO:0000259" key="3">
    <source>
        <dbReference type="Pfam" id="PF02826"/>
    </source>
</evidence>
<accession>A0A177IVC1</accession>
<sequence length="308" mass="33263">MKYAMVPTGWEESAEALDAAGHTQVELSENPDFVFFSGKTPDFPEELPESVKFIQVPFAGVDGILDLIADTHKKYGVRWSNAAGIYDSTVAESTIALLLAQLHSHKRMALAKTWSVRDEAEANTTFLFEDKTVAIIGAGGIGKKLISMLQGFGPKIIAVNRSGKPVDGADEVFTFDDIDKVWPAADYFVMLAPLTPETHHMVNADALEKMPQHAVVVNVGRGPLVDTDALTEALKNGVIAGAGLDVTDPEPLPDGHPLWDEINCVITPHLANPPYSVRKRIGAHTVEVVKAFEAGEPLPTEVDPTLGY</sequence>
<dbReference type="SUPFAM" id="SSF51735">
    <property type="entry name" value="NAD(P)-binding Rossmann-fold domains"/>
    <property type="match status" value="1"/>
</dbReference>